<comment type="caution">
    <text evidence="6">The sequence shown here is derived from an EMBL/GenBank/DDBJ whole genome shotgun (WGS) entry which is preliminary data.</text>
</comment>
<evidence type="ECO:0000256" key="2">
    <source>
        <dbReference type="ARBA" id="ARBA00022692"/>
    </source>
</evidence>
<dbReference type="EMBL" id="PVTG01000006">
    <property type="protein sequence ID" value="PRY49300.1"/>
    <property type="molecule type" value="Genomic_DNA"/>
</dbReference>
<proteinExistence type="predicted"/>
<comment type="subcellular location">
    <subcellularLocation>
        <location evidence="1">Membrane</location>
        <topology evidence="1">Multi-pass membrane protein</topology>
    </subcellularLocation>
</comment>
<dbReference type="GO" id="GO:0016020">
    <property type="term" value="C:membrane"/>
    <property type="evidence" value="ECO:0007669"/>
    <property type="project" value="UniProtKB-SubCell"/>
</dbReference>
<keyword evidence="2 5" id="KW-0812">Transmembrane</keyword>
<dbReference type="AlphaFoldDB" id="A0A2T0TUH3"/>
<evidence type="ECO:0000256" key="5">
    <source>
        <dbReference type="SAM" id="Phobius"/>
    </source>
</evidence>
<dbReference type="Proteomes" id="UP000239210">
    <property type="component" value="Unassembled WGS sequence"/>
</dbReference>
<keyword evidence="7" id="KW-1185">Reference proteome</keyword>
<evidence type="ECO:0000313" key="6">
    <source>
        <dbReference type="EMBL" id="PRY49300.1"/>
    </source>
</evidence>
<dbReference type="PANTHER" id="PTHR30266">
    <property type="entry name" value="MECHANOSENSITIVE CHANNEL MSCL"/>
    <property type="match status" value="1"/>
</dbReference>
<dbReference type="RefSeq" id="WP_245887808.1">
    <property type="nucleotide sequence ID" value="NZ_PVTG01000006.1"/>
</dbReference>
<feature type="transmembrane region" description="Helical" evidence="5">
    <location>
        <begin position="40"/>
        <end position="59"/>
    </location>
</feature>
<evidence type="ECO:0000256" key="4">
    <source>
        <dbReference type="ARBA" id="ARBA00023136"/>
    </source>
</evidence>
<sequence>MSAVPRGFEDFLLRGNVVELAVAVVVGAAFTAVVDAFVSQVMTFVLTAAVVYVIVVLPLRSTAERRARGGEPGLVAPTQVELLAEIRDLLATAPGGPGTPAR</sequence>
<accession>A0A2T0TUH3</accession>
<evidence type="ECO:0000256" key="3">
    <source>
        <dbReference type="ARBA" id="ARBA00022989"/>
    </source>
</evidence>
<dbReference type="Gene3D" id="1.10.1200.120">
    <property type="entry name" value="Large-conductance mechanosensitive channel, MscL, domain 1"/>
    <property type="match status" value="2"/>
</dbReference>
<keyword evidence="4 5" id="KW-0472">Membrane</keyword>
<dbReference type="Pfam" id="PF01741">
    <property type="entry name" value="MscL"/>
    <property type="match status" value="1"/>
</dbReference>
<protein>
    <submittedName>
        <fullName evidence="6">Large conductance mechanosensitive channel</fullName>
    </submittedName>
</protein>
<evidence type="ECO:0000256" key="1">
    <source>
        <dbReference type="ARBA" id="ARBA00004141"/>
    </source>
</evidence>
<dbReference type="SUPFAM" id="SSF81330">
    <property type="entry name" value="Gated mechanosensitive channel"/>
    <property type="match status" value="1"/>
</dbReference>
<evidence type="ECO:0000313" key="7">
    <source>
        <dbReference type="Proteomes" id="UP000239210"/>
    </source>
</evidence>
<dbReference type="GO" id="GO:0008381">
    <property type="term" value="F:mechanosensitive monoatomic ion channel activity"/>
    <property type="evidence" value="ECO:0007669"/>
    <property type="project" value="TreeGrafter"/>
</dbReference>
<gene>
    <name evidence="6" type="ORF">LY71_10675</name>
</gene>
<dbReference type="InterPro" id="IPR036019">
    <property type="entry name" value="MscL_channel"/>
</dbReference>
<organism evidence="6 7">
    <name type="scientific">Geodermatophilus tzadiensis</name>
    <dbReference type="NCBI Taxonomy" id="1137988"/>
    <lineage>
        <taxon>Bacteria</taxon>
        <taxon>Bacillati</taxon>
        <taxon>Actinomycetota</taxon>
        <taxon>Actinomycetes</taxon>
        <taxon>Geodermatophilales</taxon>
        <taxon>Geodermatophilaceae</taxon>
        <taxon>Geodermatophilus</taxon>
    </lineage>
</organism>
<name>A0A2T0TUH3_9ACTN</name>
<keyword evidence="3 5" id="KW-1133">Transmembrane helix</keyword>
<dbReference type="InterPro" id="IPR037673">
    <property type="entry name" value="MSC/AndL"/>
</dbReference>
<reference evidence="6 7" key="1">
    <citation type="submission" date="2018-03" db="EMBL/GenBank/DDBJ databases">
        <title>Genomic Encyclopedia of Archaeal and Bacterial Type Strains, Phase II (KMG-II): from individual species to whole genera.</title>
        <authorList>
            <person name="Goeker M."/>
        </authorList>
    </citation>
    <scope>NUCLEOTIDE SEQUENCE [LARGE SCALE GENOMIC DNA]</scope>
    <source>
        <strain evidence="6 7">DSM 45416</strain>
    </source>
</reference>
<feature type="transmembrane region" description="Helical" evidence="5">
    <location>
        <begin position="12"/>
        <end position="34"/>
    </location>
</feature>
<dbReference type="PANTHER" id="PTHR30266:SF2">
    <property type="entry name" value="LARGE-CONDUCTANCE MECHANOSENSITIVE CHANNEL"/>
    <property type="match status" value="1"/>
</dbReference>